<reference evidence="3" key="1">
    <citation type="journal article" date="2019" name="Int. J. Syst. Evol. Microbiol.">
        <title>The Global Catalogue of Microorganisms (GCM) 10K type strain sequencing project: providing services to taxonomists for standard genome sequencing and annotation.</title>
        <authorList>
            <consortium name="The Broad Institute Genomics Platform"/>
            <consortium name="The Broad Institute Genome Sequencing Center for Infectious Disease"/>
            <person name="Wu L."/>
            <person name="Ma J."/>
        </authorList>
    </citation>
    <scope>NUCLEOTIDE SEQUENCE [LARGE SCALE GENOMIC DNA]</scope>
    <source>
        <strain evidence="3">CGMCC 4.7106</strain>
    </source>
</reference>
<dbReference type="Proteomes" id="UP001597375">
    <property type="component" value="Unassembled WGS sequence"/>
</dbReference>
<proteinExistence type="predicted"/>
<name>A0ABW5D9C2_9BACT</name>
<keyword evidence="1" id="KW-1133">Transmembrane helix</keyword>
<keyword evidence="3" id="KW-1185">Reference proteome</keyword>
<keyword evidence="1" id="KW-0812">Transmembrane</keyword>
<evidence type="ECO:0000313" key="2">
    <source>
        <dbReference type="EMBL" id="MFD2256965.1"/>
    </source>
</evidence>
<dbReference type="RefSeq" id="WP_386820253.1">
    <property type="nucleotide sequence ID" value="NZ_JBHUIT010000017.1"/>
</dbReference>
<accession>A0ABW5D9C2</accession>
<evidence type="ECO:0000313" key="3">
    <source>
        <dbReference type="Proteomes" id="UP001597375"/>
    </source>
</evidence>
<feature type="transmembrane region" description="Helical" evidence="1">
    <location>
        <begin position="46"/>
        <end position="69"/>
    </location>
</feature>
<dbReference type="EMBL" id="JBHUIT010000017">
    <property type="protein sequence ID" value="MFD2256965.1"/>
    <property type="molecule type" value="Genomic_DNA"/>
</dbReference>
<keyword evidence="1" id="KW-0472">Membrane</keyword>
<protein>
    <submittedName>
        <fullName evidence="2">Uncharacterized protein</fullName>
    </submittedName>
</protein>
<organism evidence="2 3">
    <name type="scientific">Luteolibacter algae</name>
    <dbReference type="NCBI Taxonomy" id="454151"/>
    <lineage>
        <taxon>Bacteria</taxon>
        <taxon>Pseudomonadati</taxon>
        <taxon>Verrucomicrobiota</taxon>
        <taxon>Verrucomicrobiia</taxon>
        <taxon>Verrucomicrobiales</taxon>
        <taxon>Verrucomicrobiaceae</taxon>
        <taxon>Luteolibacter</taxon>
    </lineage>
</organism>
<gene>
    <name evidence="2" type="ORF">ACFSSA_09775</name>
</gene>
<sequence length="512" mass="56414">MNLRKTAFRGFIGVLAVMVDDSNLGAMSRRRRRREKGGKGPWFGKFLIVSGILVVLLAGAGYAGLRAYLHSEKFRRFLSAEVSQALNVNGDFLPFRWDGLAAATDGYSGGGEDAVISLRSGPIATEVGFGGIPQGIWEIKATEIRSVELALDMRRSGETHFDEKADKRHKKKQPGWVPQEVELESLAIGEVSVDALSDAGLFSARGSSLRIFPAVKKKSYKAEIAGGFLDFPNEHVPRMAIERIAATYGNGRLYLTKAQVRAWERGRIEAYGEWDTISDEYSIEGAVRGVGCEEILNADWKKRLSGELTSTYVIDNRSGYPAVEGLLHIENGTMTALPMLDALAAYADTRRFRVLQLSDAHTRWRYGQGVLQLSELVLASEGLVRLEGDLTIQGENIEGRFRLGIVPGILSRIPGAETDVFVAGEEGLLWTWVRVTGTLDDPDEDLTARLLEAAGMRMFERLPESGERVLKFTDSVLGEKSDEVIKKGLKYLDKSDRVLEEAGDILDILLGD</sequence>
<comment type="caution">
    <text evidence="2">The sequence shown here is derived from an EMBL/GenBank/DDBJ whole genome shotgun (WGS) entry which is preliminary data.</text>
</comment>
<evidence type="ECO:0000256" key="1">
    <source>
        <dbReference type="SAM" id="Phobius"/>
    </source>
</evidence>